<reference evidence="2 3" key="1">
    <citation type="journal article" date="2016" name="Front. Microbiol.">
        <title>Genomic Resource of Rice Seed Associated Bacteria.</title>
        <authorList>
            <person name="Midha S."/>
            <person name="Bansal K."/>
            <person name="Sharma S."/>
            <person name="Kumar N."/>
            <person name="Patil P.P."/>
            <person name="Chaudhry V."/>
            <person name="Patil P.B."/>
        </authorList>
    </citation>
    <scope>NUCLEOTIDE SEQUENCE [LARGE SCALE GENOMIC DNA]</scope>
    <source>
        <strain evidence="2 3">NS226</strain>
    </source>
</reference>
<dbReference type="RefSeq" id="WP_082675776.1">
    <property type="nucleotide sequence ID" value="NZ_LDPZ01000074.1"/>
</dbReference>
<name>A0A175R2R6_9HYPH</name>
<evidence type="ECO:0000313" key="2">
    <source>
        <dbReference type="EMBL" id="KTQ84203.1"/>
    </source>
</evidence>
<dbReference type="InterPro" id="IPR036365">
    <property type="entry name" value="PGBD-like_sf"/>
</dbReference>
<accession>A0A175R2R6</accession>
<evidence type="ECO:0000259" key="1">
    <source>
        <dbReference type="Pfam" id="PF01471"/>
    </source>
</evidence>
<dbReference type="Proteomes" id="UP000078272">
    <property type="component" value="Unassembled WGS sequence"/>
</dbReference>
<dbReference type="AlphaFoldDB" id="A0A175R2R6"/>
<dbReference type="Gene3D" id="1.10.101.10">
    <property type="entry name" value="PGBD-like superfamily/PGBD"/>
    <property type="match status" value="1"/>
</dbReference>
<comment type="caution">
    <text evidence="2">The sequence shown here is derived from an EMBL/GenBank/DDBJ whole genome shotgun (WGS) entry which is preliminary data.</text>
</comment>
<protein>
    <recommendedName>
        <fullName evidence="1">Peptidoglycan binding-like domain-containing protein</fullName>
    </recommendedName>
</protein>
<feature type="domain" description="Peptidoglycan binding-like" evidence="1">
    <location>
        <begin position="6"/>
        <end position="57"/>
    </location>
</feature>
<proteinExistence type="predicted"/>
<dbReference type="NCBIfam" id="TIGR02594">
    <property type="entry name" value="TIGR02594 family protein"/>
    <property type="match status" value="1"/>
</dbReference>
<organism evidence="2 3">
    <name type="scientific">Aureimonas ureilytica</name>
    <dbReference type="NCBI Taxonomy" id="401562"/>
    <lineage>
        <taxon>Bacteria</taxon>
        <taxon>Pseudomonadati</taxon>
        <taxon>Pseudomonadota</taxon>
        <taxon>Alphaproteobacteria</taxon>
        <taxon>Hyphomicrobiales</taxon>
        <taxon>Aurantimonadaceae</taxon>
        <taxon>Aureimonas</taxon>
    </lineage>
</organism>
<dbReference type="InterPro" id="IPR036366">
    <property type="entry name" value="PGBDSf"/>
</dbReference>
<dbReference type="PATRIC" id="fig|401562.3.peg.4827"/>
<dbReference type="InterPro" id="IPR013423">
    <property type="entry name" value="CHP02594"/>
</dbReference>
<sequence length="234" mass="25697">MIYPTKIIQERLNELGYDPGPIDGVRGRRTIAAIRQFQTDKGLMVDGIVGPATRGKLFAGAETILLGTEPDRPWYEEARRLMGTKEQPGPGSNPVIEDWAKDLAIPYAGDDVPWCGLFVAHCIGATLPGEELPRGLLRARNWLGFGKECQPSKGCILVFWRDPKASGVGHVGFYAGEDDKGFYVLGGNQSNAVNIKRLSRNQFLGARWPSSAYYGQQEKVLLTPETNAFETALS</sequence>
<dbReference type="InterPro" id="IPR002477">
    <property type="entry name" value="Peptidoglycan-bd-like"/>
</dbReference>
<dbReference type="SUPFAM" id="SSF47090">
    <property type="entry name" value="PGBD-like"/>
    <property type="match status" value="1"/>
</dbReference>
<evidence type="ECO:0000313" key="3">
    <source>
        <dbReference type="Proteomes" id="UP000078272"/>
    </source>
</evidence>
<dbReference type="EMBL" id="LDPZ01000074">
    <property type="protein sequence ID" value="KTQ84203.1"/>
    <property type="molecule type" value="Genomic_DNA"/>
</dbReference>
<dbReference type="OrthoDB" id="5395100at2"/>
<gene>
    <name evidence="2" type="ORF">NS226_21845</name>
</gene>
<dbReference type="Pfam" id="PF01471">
    <property type="entry name" value="PG_binding_1"/>
    <property type="match status" value="1"/>
</dbReference>